<keyword evidence="3" id="KW-0479">Metal-binding</keyword>
<evidence type="ECO:0000256" key="2">
    <source>
        <dbReference type="PIRSR" id="PIRSR001359-2"/>
    </source>
</evidence>
<accession>A0A6L5X505</accession>
<dbReference type="Pfam" id="PF01116">
    <property type="entry name" value="F_bP_aldolase"/>
    <property type="match status" value="2"/>
</dbReference>
<feature type="binding site" evidence="3">
    <location>
        <position position="82"/>
    </location>
    <ligand>
        <name>Zn(2+)</name>
        <dbReference type="ChEBI" id="CHEBI:29105"/>
        <label>1</label>
        <note>catalytic</note>
    </ligand>
</feature>
<evidence type="ECO:0000313" key="5">
    <source>
        <dbReference type="Proteomes" id="UP000481852"/>
    </source>
</evidence>
<dbReference type="InterPro" id="IPR050246">
    <property type="entry name" value="Class_II_FBP_aldolase"/>
</dbReference>
<dbReference type="EMBL" id="VULZ01000011">
    <property type="protein sequence ID" value="MSS15461.1"/>
    <property type="molecule type" value="Genomic_DNA"/>
</dbReference>
<feature type="binding site" evidence="3">
    <location>
        <position position="213"/>
    </location>
    <ligand>
        <name>Zn(2+)</name>
        <dbReference type="ChEBI" id="CHEBI:29105"/>
        <label>1</label>
        <note>catalytic</note>
    </ligand>
</feature>
<keyword evidence="5" id="KW-1185">Reference proteome</keyword>
<sequence>MMLLNMKELLEVADKNKFAIPAFNIADYAMFNGIMDISERMNAPVIVEIHPTELKHIGSDVIEGMIKRASLSPIPVVIHLDHGDSFKSVMAAIRAGFSSVMIDASALPFDENVAITKKVVEAAHAAVSYTTVEAEDDPRKADDPEDKNHWHYAQSYHFANVSVEAELGTIGVIDEKNKIVDNSVIKYTEPEDALRFVKETGCDTLAIAIGTSHGDYPKDQVPELKLDRLKAIKKALVDAGLDTKLVLHGGSGNKPEELQEASRLGINKINISTDIKKPYYNKMREVLQDTSLREPNAIQPPCVQSMQVVAAERIRWFGSEGKASLY</sequence>
<dbReference type="InterPro" id="IPR013785">
    <property type="entry name" value="Aldolase_TIM"/>
</dbReference>
<dbReference type="GO" id="GO:0005975">
    <property type="term" value="P:carbohydrate metabolic process"/>
    <property type="evidence" value="ECO:0007669"/>
    <property type="project" value="InterPro"/>
</dbReference>
<dbReference type="SUPFAM" id="SSF51569">
    <property type="entry name" value="Aldolase"/>
    <property type="match status" value="2"/>
</dbReference>
<dbReference type="GO" id="GO:0016832">
    <property type="term" value="F:aldehyde-lyase activity"/>
    <property type="evidence" value="ECO:0007669"/>
    <property type="project" value="InterPro"/>
</dbReference>
<feature type="binding site" evidence="3">
    <location>
        <position position="166"/>
    </location>
    <ligand>
        <name>Zn(2+)</name>
        <dbReference type="ChEBI" id="CHEBI:29105"/>
        <label>2</label>
    </ligand>
</feature>
<name>A0A6L5X505_9FIRM</name>
<dbReference type="PANTHER" id="PTHR30304:SF0">
    <property type="entry name" value="D-TAGATOSE-1,6-BISPHOSPHATE ALDOLASE SUBUNIT GATY-RELATED"/>
    <property type="match status" value="1"/>
</dbReference>
<feature type="active site" description="Proton donor" evidence="1">
    <location>
        <position position="81"/>
    </location>
</feature>
<feature type="binding site" evidence="2">
    <location>
        <begin position="249"/>
        <end position="251"/>
    </location>
    <ligand>
        <name>dihydroxyacetone phosphate</name>
        <dbReference type="ChEBI" id="CHEBI:57642"/>
    </ligand>
</feature>
<protein>
    <submittedName>
        <fullName evidence="4">Ketose-bisphosphate aldolase</fullName>
    </submittedName>
</protein>
<dbReference type="Proteomes" id="UP000481852">
    <property type="component" value="Unassembled WGS sequence"/>
</dbReference>
<feature type="binding site" evidence="2">
    <location>
        <position position="214"/>
    </location>
    <ligand>
        <name>dihydroxyacetone phosphate</name>
        <dbReference type="ChEBI" id="CHEBI:57642"/>
    </ligand>
</feature>
<dbReference type="PANTHER" id="PTHR30304">
    <property type="entry name" value="D-TAGATOSE-1,6-BISPHOSPHATE ALDOLASE"/>
    <property type="match status" value="1"/>
</dbReference>
<evidence type="ECO:0000313" key="4">
    <source>
        <dbReference type="EMBL" id="MSS15461.1"/>
    </source>
</evidence>
<dbReference type="CDD" id="cd00947">
    <property type="entry name" value="TBP_aldolase_IIB"/>
    <property type="match status" value="1"/>
</dbReference>
<feature type="binding site" evidence="3">
    <location>
        <position position="103"/>
    </location>
    <ligand>
        <name>Zn(2+)</name>
        <dbReference type="ChEBI" id="CHEBI:29105"/>
        <label>2</label>
    </ligand>
</feature>
<comment type="cofactor">
    <cofactor evidence="3">
        <name>Zn(2+)</name>
        <dbReference type="ChEBI" id="CHEBI:29105"/>
    </cofactor>
    <text evidence="3">Binds 2 Zn(2+) ions per subunit. One is catalytic and the other provides a structural contribution.</text>
</comment>
<evidence type="ECO:0000256" key="1">
    <source>
        <dbReference type="PIRSR" id="PIRSR001359-1"/>
    </source>
</evidence>
<dbReference type="InterPro" id="IPR000771">
    <property type="entry name" value="FBA_II"/>
</dbReference>
<comment type="caution">
    <text evidence="4">The sequence shown here is derived from an EMBL/GenBank/DDBJ whole genome shotgun (WGS) entry which is preliminary data.</text>
</comment>
<dbReference type="AlphaFoldDB" id="A0A6L5X505"/>
<feature type="binding site" evidence="3">
    <location>
        <position position="248"/>
    </location>
    <ligand>
        <name>Zn(2+)</name>
        <dbReference type="ChEBI" id="CHEBI:29105"/>
        <label>1</label>
        <note>catalytic</note>
    </ligand>
</feature>
<reference evidence="4 5" key="1">
    <citation type="submission" date="2019-08" db="EMBL/GenBank/DDBJ databases">
        <title>In-depth cultivation of the pig gut microbiome towards novel bacterial diversity and tailored functional studies.</title>
        <authorList>
            <person name="Wylensek D."/>
            <person name="Hitch T.C.A."/>
            <person name="Clavel T."/>
        </authorList>
    </citation>
    <scope>NUCLEOTIDE SEQUENCE [LARGE SCALE GENOMIC DNA]</scope>
    <source>
        <strain evidence="4 5">Oil+RF-744-WCA-WT-11</strain>
    </source>
</reference>
<feature type="binding site" evidence="2">
    <location>
        <begin position="270"/>
        <end position="273"/>
    </location>
    <ligand>
        <name>dihydroxyacetone phosphate</name>
        <dbReference type="ChEBI" id="CHEBI:57642"/>
    </ligand>
</feature>
<keyword evidence="3" id="KW-0862">Zinc</keyword>
<dbReference type="Gene3D" id="3.20.20.70">
    <property type="entry name" value="Aldolase class I"/>
    <property type="match status" value="1"/>
</dbReference>
<organism evidence="4 5">
    <name type="scientific">Porcincola intestinalis</name>
    <dbReference type="NCBI Taxonomy" id="2606632"/>
    <lineage>
        <taxon>Bacteria</taxon>
        <taxon>Bacillati</taxon>
        <taxon>Bacillota</taxon>
        <taxon>Clostridia</taxon>
        <taxon>Lachnospirales</taxon>
        <taxon>Lachnospiraceae</taxon>
        <taxon>Porcincola</taxon>
    </lineage>
</organism>
<dbReference type="PIRSF" id="PIRSF001359">
    <property type="entry name" value="F_bP_aldolase_II"/>
    <property type="match status" value="1"/>
</dbReference>
<gene>
    <name evidence="4" type="ORF">FYJ35_10505</name>
</gene>
<dbReference type="GO" id="GO:0008270">
    <property type="term" value="F:zinc ion binding"/>
    <property type="evidence" value="ECO:0007669"/>
    <property type="project" value="InterPro"/>
</dbReference>
<proteinExistence type="predicted"/>
<evidence type="ECO:0000256" key="3">
    <source>
        <dbReference type="PIRSR" id="PIRSR001359-3"/>
    </source>
</evidence>